<evidence type="ECO:0000313" key="8">
    <source>
        <dbReference type="EMBL" id="WOO41313.1"/>
    </source>
</evidence>
<dbReference type="InterPro" id="IPR013324">
    <property type="entry name" value="RNA_pol_sigma_r3/r4-like"/>
</dbReference>
<organism evidence="8 9">
    <name type="scientific">Rubellicoccus peritrichatus</name>
    <dbReference type="NCBI Taxonomy" id="3080537"/>
    <lineage>
        <taxon>Bacteria</taxon>
        <taxon>Pseudomonadati</taxon>
        <taxon>Verrucomicrobiota</taxon>
        <taxon>Opitutia</taxon>
        <taxon>Puniceicoccales</taxon>
        <taxon>Cerasicoccaceae</taxon>
        <taxon>Rubellicoccus</taxon>
    </lineage>
</organism>
<keyword evidence="4" id="KW-0804">Transcription</keyword>
<dbReference type="InterPro" id="IPR007627">
    <property type="entry name" value="RNA_pol_sigma70_r2"/>
</dbReference>
<dbReference type="KEGG" id="puo:RZN69_22060"/>
<dbReference type="Pfam" id="PF04545">
    <property type="entry name" value="Sigma70_r4"/>
    <property type="match status" value="1"/>
</dbReference>
<dbReference type="AlphaFoldDB" id="A0AAQ3QV92"/>
<keyword evidence="9" id="KW-1185">Reference proteome</keyword>
<protein>
    <submittedName>
        <fullName evidence="8">Sigma-70 family RNA polymerase sigma factor</fullName>
    </submittedName>
</protein>
<dbReference type="EMBL" id="CP136920">
    <property type="protein sequence ID" value="WOO41313.1"/>
    <property type="molecule type" value="Genomic_DNA"/>
</dbReference>
<evidence type="ECO:0000256" key="1">
    <source>
        <dbReference type="ARBA" id="ARBA00023015"/>
    </source>
</evidence>
<sequence>MPGPNSSPLPQGNIGLTRVQSKDQQISERACRKIISRHRQRIDWMLQIPEWETLYGDGLVELNMPQPRRGINLRSVVDSLLLENKFALMIWVLDHAHFKFSSKIASTLCNNFGLDLWDSRDLDNQLNRAQWDEFQAGIRFSLTQEHRSYKRAQTILFRRYQSLLHKMVNRQVFDSNKRPDAYQEASLGLIHAIDKVEDSPTSFGSYARTWISRQIKNFLMGEHFPVHVPINLASKILRSQSQDESQPKTENSNLSNLVKPGVSLDQMADDSEDGNSKQVPDDSADSPSESLSEQDIYKAVHSLMSELTDKQREVLQLRYGLDSENGTATLASIAEKVGISHQQVSMREKRALQKLETILKPLYEEIYG</sequence>
<dbReference type="SUPFAM" id="SSF88946">
    <property type="entry name" value="Sigma2 domain of RNA polymerase sigma factors"/>
    <property type="match status" value="1"/>
</dbReference>
<feature type="domain" description="RNA polymerase sigma-70 region 4" evidence="7">
    <location>
        <begin position="303"/>
        <end position="355"/>
    </location>
</feature>
<dbReference type="RefSeq" id="WP_317833761.1">
    <property type="nucleotide sequence ID" value="NZ_CP136920.1"/>
</dbReference>
<proteinExistence type="predicted"/>
<dbReference type="PANTHER" id="PTHR30603">
    <property type="entry name" value="RNA POLYMERASE SIGMA FACTOR RPO"/>
    <property type="match status" value="1"/>
</dbReference>
<dbReference type="GO" id="GO:0003677">
    <property type="term" value="F:DNA binding"/>
    <property type="evidence" value="ECO:0007669"/>
    <property type="project" value="UniProtKB-KW"/>
</dbReference>
<evidence type="ECO:0000256" key="4">
    <source>
        <dbReference type="ARBA" id="ARBA00023163"/>
    </source>
</evidence>
<feature type="domain" description="RNA polymerase sigma-70 region 2" evidence="6">
    <location>
        <begin position="156"/>
        <end position="219"/>
    </location>
</feature>
<dbReference type="InterPro" id="IPR014284">
    <property type="entry name" value="RNA_pol_sigma-70_dom"/>
</dbReference>
<dbReference type="NCBIfam" id="TIGR02937">
    <property type="entry name" value="sigma70-ECF"/>
    <property type="match status" value="1"/>
</dbReference>
<dbReference type="PRINTS" id="PR00046">
    <property type="entry name" value="SIGMA70FCT"/>
</dbReference>
<feature type="region of interest" description="Disordered" evidence="5">
    <location>
        <begin position="239"/>
        <end position="292"/>
    </location>
</feature>
<reference evidence="8 9" key="1">
    <citation type="submission" date="2023-10" db="EMBL/GenBank/DDBJ databases">
        <title>Rubellicoccus peritrichatus gen. nov., sp. nov., isolated from an algae of coral reef tank.</title>
        <authorList>
            <person name="Luo J."/>
        </authorList>
    </citation>
    <scope>NUCLEOTIDE SEQUENCE [LARGE SCALE GENOMIC DNA]</scope>
    <source>
        <strain evidence="8 9">CR14</strain>
    </source>
</reference>
<evidence type="ECO:0000256" key="2">
    <source>
        <dbReference type="ARBA" id="ARBA00023082"/>
    </source>
</evidence>
<keyword evidence="1" id="KW-0805">Transcription regulation</keyword>
<name>A0AAQ3QV92_9BACT</name>
<keyword evidence="3" id="KW-0238">DNA-binding</keyword>
<evidence type="ECO:0000256" key="3">
    <source>
        <dbReference type="ARBA" id="ARBA00023125"/>
    </source>
</evidence>
<evidence type="ECO:0000259" key="7">
    <source>
        <dbReference type="Pfam" id="PF04545"/>
    </source>
</evidence>
<dbReference type="GO" id="GO:0006352">
    <property type="term" value="P:DNA-templated transcription initiation"/>
    <property type="evidence" value="ECO:0007669"/>
    <property type="project" value="InterPro"/>
</dbReference>
<dbReference type="InterPro" id="IPR050239">
    <property type="entry name" value="Sigma-70_RNA_pol_init_factors"/>
</dbReference>
<accession>A0AAQ3QV92</accession>
<dbReference type="Proteomes" id="UP001304300">
    <property type="component" value="Chromosome"/>
</dbReference>
<gene>
    <name evidence="8" type="ORF">RZN69_22060</name>
</gene>
<dbReference type="CDD" id="cd06171">
    <property type="entry name" value="Sigma70_r4"/>
    <property type="match status" value="1"/>
</dbReference>
<evidence type="ECO:0000256" key="5">
    <source>
        <dbReference type="SAM" id="MobiDB-lite"/>
    </source>
</evidence>
<dbReference type="GO" id="GO:0016987">
    <property type="term" value="F:sigma factor activity"/>
    <property type="evidence" value="ECO:0007669"/>
    <property type="project" value="UniProtKB-KW"/>
</dbReference>
<dbReference type="InterPro" id="IPR013325">
    <property type="entry name" value="RNA_pol_sigma_r2"/>
</dbReference>
<dbReference type="PANTHER" id="PTHR30603:SF47">
    <property type="entry name" value="RNA POLYMERASE SIGMA FACTOR SIGD, CHLOROPLASTIC"/>
    <property type="match status" value="1"/>
</dbReference>
<dbReference type="Pfam" id="PF04542">
    <property type="entry name" value="Sigma70_r2"/>
    <property type="match status" value="1"/>
</dbReference>
<dbReference type="InterPro" id="IPR007630">
    <property type="entry name" value="RNA_pol_sigma70_r4"/>
</dbReference>
<evidence type="ECO:0000259" key="6">
    <source>
        <dbReference type="Pfam" id="PF04542"/>
    </source>
</evidence>
<dbReference type="Gene3D" id="1.20.140.160">
    <property type="match status" value="1"/>
</dbReference>
<keyword evidence="2" id="KW-0731">Sigma factor</keyword>
<dbReference type="Gene3D" id="1.10.1740.10">
    <property type="match status" value="1"/>
</dbReference>
<dbReference type="InterPro" id="IPR000943">
    <property type="entry name" value="RNA_pol_sigma70"/>
</dbReference>
<dbReference type="SUPFAM" id="SSF88659">
    <property type="entry name" value="Sigma3 and sigma4 domains of RNA polymerase sigma factors"/>
    <property type="match status" value="1"/>
</dbReference>
<evidence type="ECO:0000313" key="9">
    <source>
        <dbReference type="Proteomes" id="UP001304300"/>
    </source>
</evidence>
<feature type="compositionally biased region" description="Polar residues" evidence="5">
    <location>
        <begin position="239"/>
        <end position="256"/>
    </location>
</feature>